<dbReference type="PROSITE" id="PS50931">
    <property type="entry name" value="HTH_LYSR"/>
    <property type="match status" value="1"/>
</dbReference>
<evidence type="ECO:0000259" key="5">
    <source>
        <dbReference type="PROSITE" id="PS50931"/>
    </source>
</evidence>
<dbReference type="PANTHER" id="PTHR30346:SF29">
    <property type="entry name" value="LYSR SUBSTRATE-BINDING"/>
    <property type="match status" value="1"/>
</dbReference>
<evidence type="ECO:0000256" key="4">
    <source>
        <dbReference type="ARBA" id="ARBA00023163"/>
    </source>
</evidence>
<organism evidence="6 7">
    <name type="scientific">Saccharopolyspora hirsuta</name>
    <dbReference type="NCBI Taxonomy" id="1837"/>
    <lineage>
        <taxon>Bacteria</taxon>
        <taxon>Bacillati</taxon>
        <taxon>Actinomycetota</taxon>
        <taxon>Actinomycetes</taxon>
        <taxon>Pseudonocardiales</taxon>
        <taxon>Pseudonocardiaceae</taxon>
        <taxon>Saccharopolyspora</taxon>
    </lineage>
</organism>
<reference evidence="6 7" key="1">
    <citation type="submission" date="2019-09" db="EMBL/GenBank/DDBJ databases">
        <title>Draft genome sequence of the thermophilic Saccharopolyspora hirsuta VKM Ac-666T.</title>
        <authorList>
            <person name="Lobastova T.G."/>
            <person name="Fokina V."/>
            <person name="Bragin E.Y."/>
            <person name="Shtratnikova V.Y."/>
            <person name="Starodumova I.P."/>
            <person name="Tarlachkov S.V."/>
            <person name="Donova M.V."/>
        </authorList>
    </citation>
    <scope>NUCLEOTIDE SEQUENCE [LARGE SCALE GENOMIC DNA]</scope>
    <source>
        <strain evidence="6 7">VKM Ac-666</strain>
    </source>
</reference>
<dbReference type="AlphaFoldDB" id="A0A5M7BB51"/>
<keyword evidence="7" id="KW-1185">Reference proteome</keyword>
<dbReference type="InterPro" id="IPR000847">
    <property type="entry name" value="LysR_HTH_N"/>
</dbReference>
<evidence type="ECO:0000256" key="2">
    <source>
        <dbReference type="ARBA" id="ARBA00023015"/>
    </source>
</evidence>
<dbReference type="PRINTS" id="PR00039">
    <property type="entry name" value="HTHLYSR"/>
</dbReference>
<dbReference type="Pfam" id="PF03466">
    <property type="entry name" value="LysR_substrate"/>
    <property type="match status" value="1"/>
</dbReference>
<accession>A0A5M7BB51</accession>
<evidence type="ECO:0000256" key="1">
    <source>
        <dbReference type="ARBA" id="ARBA00009437"/>
    </source>
</evidence>
<dbReference type="Gene3D" id="3.40.190.10">
    <property type="entry name" value="Periplasmic binding protein-like II"/>
    <property type="match status" value="2"/>
</dbReference>
<dbReference type="SUPFAM" id="SSF46785">
    <property type="entry name" value="Winged helix' DNA-binding domain"/>
    <property type="match status" value="1"/>
</dbReference>
<evidence type="ECO:0000313" key="6">
    <source>
        <dbReference type="EMBL" id="KAA5826876.1"/>
    </source>
</evidence>
<dbReference type="Proteomes" id="UP000323946">
    <property type="component" value="Unassembled WGS sequence"/>
</dbReference>
<dbReference type="InterPro" id="IPR036390">
    <property type="entry name" value="WH_DNA-bd_sf"/>
</dbReference>
<keyword evidence="4" id="KW-0804">Transcription</keyword>
<name>A0A5M7BB51_SACHI</name>
<dbReference type="CDD" id="cd08423">
    <property type="entry name" value="PBP2_LTTR_like_6"/>
    <property type="match status" value="1"/>
</dbReference>
<gene>
    <name evidence="6" type="ORF">F1721_30260</name>
</gene>
<dbReference type="Pfam" id="PF00126">
    <property type="entry name" value="HTH_1"/>
    <property type="match status" value="1"/>
</dbReference>
<comment type="caution">
    <text evidence="6">The sequence shown here is derived from an EMBL/GenBank/DDBJ whole genome shotgun (WGS) entry which is preliminary data.</text>
</comment>
<keyword evidence="2" id="KW-0805">Transcription regulation</keyword>
<proteinExistence type="inferred from homology"/>
<dbReference type="InterPro" id="IPR036388">
    <property type="entry name" value="WH-like_DNA-bd_sf"/>
</dbReference>
<dbReference type="SUPFAM" id="SSF53850">
    <property type="entry name" value="Periplasmic binding protein-like II"/>
    <property type="match status" value="1"/>
</dbReference>
<dbReference type="Gene3D" id="1.10.10.10">
    <property type="entry name" value="Winged helix-like DNA-binding domain superfamily/Winged helix DNA-binding domain"/>
    <property type="match status" value="1"/>
</dbReference>
<dbReference type="GO" id="GO:0003677">
    <property type="term" value="F:DNA binding"/>
    <property type="evidence" value="ECO:0007669"/>
    <property type="project" value="UniProtKB-KW"/>
</dbReference>
<evidence type="ECO:0000313" key="7">
    <source>
        <dbReference type="Proteomes" id="UP000323946"/>
    </source>
</evidence>
<dbReference type="FunFam" id="1.10.10.10:FF:000001">
    <property type="entry name" value="LysR family transcriptional regulator"/>
    <property type="match status" value="1"/>
</dbReference>
<dbReference type="EMBL" id="VWPH01000017">
    <property type="protein sequence ID" value="KAA5826876.1"/>
    <property type="molecule type" value="Genomic_DNA"/>
</dbReference>
<dbReference type="OrthoDB" id="3673085at2"/>
<feature type="domain" description="HTH lysR-type" evidence="5">
    <location>
        <begin position="1"/>
        <end position="53"/>
    </location>
</feature>
<comment type="similarity">
    <text evidence="1">Belongs to the LysR transcriptional regulatory family.</text>
</comment>
<keyword evidence="3" id="KW-0238">DNA-binding</keyword>
<dbReference type="PANTHER" id="PTHR30346">
    <property type="entry name" value="TRANSCRIPTIONAL DUAL REGULATOR HCAR-RELATED"/>
    <property type="match status" value="1"/>
</dbReference>
<protein>
    <submittedName>
        <fullName evidence="6">LysR family transcriptional regulator</fullName>
    </submittedName>
</protein>
<dbReference type="GO" id="GO:0032993">
    <property type="term" value="C:protein-DNA complex"/>
    <property type="evidence" value="ECO:0007669"/>
    <property type="project" value="TreeGrafter"/>
</dbReference>
<dbReference type="InterPro" id="IPR005119">
    <property type="entry name" value="LysR_subst-bd"/>
</dbReference>
<evidence type="ECO:0000256" key="3">
    <source>
        <dbReference type="ARBA" id="ARBA00023125"/>
    </source>
</evidence>
<dbReference type="GO" id="GO:0003700">
    <property type="term" value="F:DNA-binding transcription factor activity"/>
    <property type="evidence" value="ECO:0007669"/>
    <property type="project" value="InterPro"/>
</dbReference>
<sequence length="294" mass="31226">MMVFREIAQAGSLGAAARALGWTQPAVSQHLRRLERQVGTALVLRHPRGVRLTEAGQVLARHAEAIAARLRAAEEDLAELVELRTGTLRLAAFPSASPTLVPAALTALRAEHPGLTVRLHEAEPPAAIRLVSTGGAELAMVFTHSAPEHDPDLVWLPLGTEQLRVVLPVDGPHRAAAVELTALRDERWIGGCESCTAHLVDTCRAAGFDPEIHHDTDDYVVAQALVAAGLGVALLPQLALTAFQDPGVRVASVTPEQHRSLFLVHHRDLSGVTAVEAAIGALRAVSATVGRTPR</sequence>